<dbReference type="InterPro" id="IPR036661">
    <property type="entry name" value="Luciferase-like_sf"/>
</dbReference>
<keyword evidence="2" id="KW-0503">Monooxygenase</keyword>
<gene>
    <name evidence="4" type="ORF">QRX50_29615</name>
</gene>
<dbReference type="AlphaFoldDB" id="A0A9Y2I9M5"/>
<dbReference type="EMBL" id="CP127294">
    <property type="protein sequence ID" value="WIX75647.1"/>
    <property type="molecule type" value="Genomic_DNA"/>
</dbReference>
<dbReference type="GO" id="GO:0005829">
    <property type="term" value="C:cytosol"/>
    <property type="evidence" value="ECO:0007669"/>
    <property type="project" value="TreeGrafter"/>
</dbReference>
<proteinExistence type="predicted"/>
<dbReference type="Gene3D" id="3.20.20.30">
    <property type="entry name" value="Luciferase-like domain"/>
    <property type="match status" value="1"/>
</dbReference>
<dbReference type="Proteomes" id="UP001236014">
    <property type="component" value="Chromosome"/>
</dbReference>
<evidence type="ECO:0000313" key="5">
    <source>
        <dbReference type="Proteomes" id="UP001236014"/>
    </source>
</evidence>
<protein>
    <submittedName>
        <fullName evidence="4">LLM class flavin-dependent oxidoreductase</fullName>
        <ecNumber evidence="4">1.-.-.-</ecNumber>
    </submittedName>
</protein>
<dbReference type="PANTHER" id="PTHR30137:SF8">
    <property type="entry name" value="BLR5498 PROTEIN"/>
    <property type="match status" value="1"/>
</dbReference>
<dbReference type="Pfam" id="PF00296">
    <property type="entry name" value="Bac_luciferase"/>
    <property type="match status" value="1"/>
</dbReference>
<dbReference type="RefSeq" id="WP_285966412.1">
    <property type="nucleotide sequence ID" value="NZ_CP127294.1"/>
</dbReference>
<evidence type="ECO:0000256" key="2">
    <source>
        <dbReference type="ARBA" id="ARBA00023033"/>
    </source>
</evidence>
<organism evidence="4 5">
    <name type="scientific">Amycolatopsis carbonis</name>
    <dbReference type="NCBI Taxonomy" id="715471"/>
    <lineage>
        <taxon>Bacteria</taxon>
        <taxon>Bacillati</taxon>
        <taxon>Actinomycetota</taxon>
        <taxon>Actinomycetes</taxon>
        <taxon>Pseudonocardiales</taxon>
        <taxon>Pseudonocardiaceae</taxon>
        <taxon>Amycolatopsis</taxon>
    </lineage>
</organism>
<keyword evidence="1 4" id="KW-0560">Oxidoreductase</keyword>
<evidence type="ECO:0000259" key="3">
    <source>
        <dbReference type="Pfam" id="PF00296"/>
    </source>
</evidence>
<dbReference type="PANTHER" id="PTHR30137">
    <property type="entry name" value="LUCIFERASE-LIKE MONOOXYGENASE"/>
    <property type="match status" value="1"/>
</dbReference>
<keyword evidence="5" id="KW-1185">Reference proteome</keyword>
<dbReference type="InterPro" id="IPR050766">
    <property type="entry name" value="Bact_Lucif_Oxidored"/>
</dbReference>
<name>A0A9Y2I9M5_9PSEU</name>
<dbReference type="InterPro" id="IPR011251">
    <property type="entry name" value="Luciferase-like_dom"/>
</dbReference>
<reference evidence="4 5" key="1">
    <citation type="submission" date="2023-06" db="EMBL/GenBank/DDBJ databases">
        <authorList>
            <person name="Oyuntsetseg B."/>
            <person name="Kim S.B."/>
        </authorList>
    </citation>
    <scope>NUCLEOTIDE SEQUENCE [LARGE SCALE GENOMIC DNA]</scope>
    <source>
        <strain evidence="4 5">2-15</strain>
    </source>
</reference>
<feature type="domain" description="Luciferase-like" evidence="3">
    <location>
        <begin position="1"/>
        <end position="327"/>
    </location>
</feature>
<accession>A0A9Y2I9M5</accession>
<sequence length="360" mass="41021">MEFGLLYEWQMPVGISREDESTAFLQMQEQIKFAESVGFKSLWSVEHHFLESFSHASAPEVLLSWAAANTTTMRIGHGVRLLPYPYNHPIRAAEQAATLDLLSQGRLEFGSGRSATAAELGGFGIDPSETREMWRESLELIIKAWTNHTVEHEGKYFNQVPRPMVPKPLQDPHPPLWMSCTSPESHEVAGALGLGLLSFTLALDFREVGDRIAKYRERIKTADPIGKFVNNQTAVFTMAHCAETNELARERAEKGVMQYQHDQIELLCSLLPEIKEGSSYDYYERFVGVDYDKFTYDHLERKEMILVGDPERCIQLAKKYETMGVDRLLLFVQYKDMPHEHTMDALRLFGKEVLPAFGQA</sequence>
<dbReference type="SUPFAM" id="SSF51679">
    <property type="entry name" value="Bacterial luciferase-like"/>
    <property type="match status" value="1"/>
</dbReference>
<dbReference type="GO" id="GO:0004497">
    <property type="term" value="F:monooxygenase activity"/>
    <property type="evidence" value="ECO:0007669"/>
    <property type="project" value="UniProtKB-KW"/>
</dbReference>
<dbReference type="EC" id="1.-.-.-" evidence="4"/>
<evidence type="ECO:0000313" key="4">
    <source>
        <dbReference type="EMBL" id="WIX75647.1"/>
    </source>
</evidence>
<dbReference type="GO" id="GO:0016705">
    <property type="term" value="F:oxidoreductase activity, acting on paired donors, with incorporation or reduction of molecular oxygen"/>
    <property type="evidence" value="ECO:0007669"/>
    <property type="project" value="InterPro"/>
</dbReference>
<dbReference type="KEGG" id="acab:QRX50_29615"/>
<evidence type="ECO:0000256" key="1">
    <source>
        <dbReference type="ARBA" id="ARBA00023002"/>
    </source>
</evidence>